<name>A0ABT7L3V7_9BACI</name>
<protein>
    <submittedName>
        <fullName evidence="1">Uncharacterized protein</fullName>
    </submittedName>
</protein>
<keyword evidence="2" id="KW-1185">Reference proteome</keyword>
<reference evidence="1 2" key="1">
    <citation type="submission" date="2023-06" db="EMBL/GenBank/DDBJ databases">
        <title>Aquibacillus rhizosphaerae LR5S19.</title>
        <authorList>
            <person name="Sun J.-Q."/>
        </authorList>
    </citation>
    <scope>NUCLEOTIDE SEQUENCE [LARGE SCALE GENOMIC DNA]</scope>
    <source>
        <strain evidence="1 2">LR5S19</strain>
    </source>
</reference>
<sequence length="127" mass="14757">MSKKANVIDFNDYKRTRNGLDRPIFDEPVNISVGDPSKPDTYGKYMVVCNFVRNHRQFLALERKDKDDKQYVIVEGIVENGSLVKVNPVEEANYPEIENIFNKIFSKINKEPETSKKSPLKLAFKRF</sequence>
<gene>
    <name evidence="1" type="ORF">QQS35_08880</name>
</gene>
<dbReference type="EMBL" id="JASTZU010000031">
    <property type="protein sequence ID" value="MDL4840558.1"/>
    <property type="molecule type" value="Genomic_DNA"/>
</dbReference>
<proteinExistence type="predicted"/>
<dbReference type="Proteomes" id="UP001235343">
    <property type="component" value="Unassembled WGS sequence"/>
</dbReference>
<evidence type="ECO:0000313" key="1">
    <source>
        <dbReference type="EMBL" id="MDL4840558.1"/>
    </source>
</evidence>
<comment type="caution">
    <text evidence="1">The sequence shown here is derived from an EMBL/GenBank/DDBJ whole genome shotgun (WGS) entry which is preliminary data.</text>
</comment>
<dbReference type="RefSeq" id="WP_285931636.1">
    <property type="nucleotide sequence ID" value="NZ_JASTZU010000031.1"/>
</dbReference>
<accession>A0ABT7L3V7</accession>
<evidence type="ECO:0000313" key="2">
    <source>
        <dbReference type="Proteomes" id="UP001235343"/>
    </source>
</evidence>
<organism evidence="1 2">
    <name type="scientific">Aquibacillus rhizosphaerae</name>
    <dbReference type="NCBI Taxonomy" id="3051431"/>
    <lineage>
        <taxon>Bacteria</taxon>
        <taxon>Bacillati</taxon>
        <taxon>Bacillota</taxon>
        <taxon>Bacilli</taxon>
        <taxon>Bacillales</taxon>
        <taxon>Bacillaceae</taxon>
        <taxon>Aquibacillus</taxon>
    </lineage>
</organism>